<accession>A0A383VFT7</accession>
<dbReference type="Proteomes" id="UP000256970">
    <property type="component" value="Unassembled WGS sequence"/>
</dbReference>
<evidence type="ECO:0000256" key="1">
    <source>
        <dbReference type="SAM" id="SignalP"/>
    </source>
</evidence>
<evidence type="ECO:0000313" key="3">
    <source>
        <dbReference type="Proteomes" id="UP000256970"/>
    </source>
</evidence>
<feature type="signal peptide" evidence="1">
    <location>
        <begin position="1"/>
        <end position="20"/>
    </location>
</feature>
<dbReference type="InterPro" id="IPR036378">
    <property type="entry name" value="FAS1_dom_sf"/>
</dbReference>
<keyword evidence="3" id="KW-1185">Reference proteome</keyword>
<protein>
    <recommendedName>
        <fullName evidence="4">FAS1 domain-containing protein</fullName>
    </recommendedName>
</protein>
<proteinExistence type="predicted"/>
<dbReference type="SUPFAM" id="SSF82153">
    <property type="entry name" value="FAS1 domain"/>
    <property type="match status" value="1"/>
</dbReference>
<feature type="chain" id="PRO_5016988039" description="FAS1 domain-containing protein" evidence="1">
    <location>
        <begin position="21"/>
        <end position="353"/>
    </location>
</feature>
<dbReference type="EMBL" id="FNXT01000300">
    <property type="protein sequence ID" value="SZX63256.1"/>
    <property type="molecule type" value="Genomic_DNA"/>
</dbReference>
<gene>
    <name evidence="2" type="ORF">BQ4739_LOCUS3809</name>
</gene>
<evidence type="ECO:0008006" key="4">
    <source>
        <dbReference type="Google" id="ProtNLM"/>
    </source>
</evidence>
<organism evidence="2 3">
    <name type="scientific">Tetradesmus obliquus</name>
    <name type="common">Green alga</name>
    <name type="synonym">Acutodesmus obliquus</name>
    <dbReference type="NCBI Taxonomy" id="3088"/>
    <lineage>
        <taxon>Eukaryota</taxon>
        <taxon>Viridiplantae</taxon>
        <taxon>Chlorophyta</taxon>
        <taxon>core chlorophytes</taxon>
        <taxon>Chlorophyceae</taxon>
        <taxon>CS clade</taxon>
        <taxon>Sphaeropleales</taxon>
        <taxon>Scenedesmaceae</taxon>
        <taxon>Tetradesmus</taxon>
    </lineage>
</organism>
<dbReference type="Gene3D" id="2.30.180.10">
    <property type="entry name" value="FAS1 domain"/>
    <property type="match status" value="1"/>
</dbReference>
<reference evidence="2 3" key="1">
    <citation type="submission" date="2016-10" db="EMBL/GenBank/DDBJ databases">
        <authorList>
            <person name="Cai Z."/>
        </authorList>
    </citation>
    <scope>NUCLEOTIDE SEQUENCE [LARGE SCALE GENOMIC DNA]</scope>
</reference>
<name>A0A383VFT7_TETOB</name>
<keyword evidence="1" id="KW-0732">Signal</keyword>
<sequence length="353" mass="38322">MRALITFMLVACLALLGARADEAAAANYRPPRAPTEWSVISTNHSLSQLAGIMQRLGLQATLSRPFSGTLLLPTNDAIDEYMAQVELLHQRNGIFADPATEQRMWSNLLAGVPSAARVALQARARGAWPSHSAPCTWTKGNSVPFASKNTAVLGGGLIHTVNSVLQPNDVYPSLAALLAGDPELSIWAAVIKEVASQTACWEGPWQFQTCDLEGIAGTFSLPTNGGFKAEDWGPANSDGVPININAAFWKPIVQFHFIRAKSLNDFVDYKRNRGFPANNKRTNLLGSLKDDDTDSYTLEFQAAGFQLSVEHRSPRGPAQTSITQPTIHIPPHIAHKVSNVMKPPCDTTYNPRT</sequence>
<dbReference type="AlphaFoldDB" id="A0A383VFT7"/>
<evidence type="ECO:0000313" key="2">
    <source>
        <dbReference type="EMBL" id="SZX63256.1"/>
    </source>
</evidence>